<dbReference type="PANTHER" id="PTHR47990">
    <property type="entry name" value="2-OXOGLUTARATE (2OG) AND FE(II)-DEPENDENT OXYGENASE SUPERFAMILY PROTEIN-RELATED"/>
    <property type="match status" value="1"/>
</dbReference>
<comment type="similarity">
    <text evidence="1">Belongs to the iron/ascorbate-dependent oxidoreductase family.</text>
</comment>
<dbReference type="Pfam" id="PF03171">
    <property type="entry name" value="2OG-FeII_Oxy"/>
    <property type="match status" value="1"/>
</dbReference>
<name>A0ABX6EP68_KLUMA</name>
<dbReference type="InterPro" id="IPR005123">
    <property type="entry name" value="Oxoglu/Fe-dep_dioxygenase_dom"/>
</dbReference>
<keyword evidence="1" id="KW-0560">Oxidoreductase</keyword>
<dbReference type="Pfam" id="PF14226">
    <property type="entry name" value="DIOX_N"/>
    <property type="match status" value="1"/>
</dbReference>
<accession>A0ABX6EP68</accession>
<dbReference type="EMBL" id="CP015054">
    <property type="protein sequence ID" value="QGN13366.1"/>
    <property type="molecule type" value="Genomic_DNA"/>
</dbReference>
<protein>
    <submittedName>
        <fullName evidence="3">1-aminocyclopropane-1-carboxylate oxidase</fullName>
    </submittedName>
</protein>
<evidence type="ECO:0000313" key="3">
    <source>
        <dbReference type="EMBL" id="QGN13366.1"/>
    </source>
</evidence>
<dbReference type="Gene3D" id="2.60.120.330">
    <property type="entry name" value="B-lactam Antibiotic, Isopenicillin N Synthase, Chain"/>
    <property type="match status" value="1"/>
</dbReference>
<organism evidence="3 4">
    <name type="scientific">Kluyveromyces marxianus</name>
    <name type="common">Yeast</name>
    <name type="synonym">Candida kefyr</name>
    <dbReference type="NCBI Taxonomy" id="4911"/>
    <lineage>
        <taxon>Eukaryota</taxon>
        <taxon>Fungi</taxon>
        <taxon>Dikarya</taxon>
        <taxon>Ascomycota</taxon>
        <taxon>Saccharomycotina</taxon>
        <taxon>Saccharomycetes</taxon>
        <taxon>Saccharomycetales</taxon>
        <taxon>Saccharomycetaceae</taxon>
        <taxon>Kluyveromyces</taxon>
    </lineage>
</organism>
<dbReference type="InterPro" id="IPR026992">
    <property type="entry name" value="DIOX_N"/>
</dbReference>
<feature type="domain" description="Fe2OG dioxygenase" evidence="2">
    <location>
        <begin position="177"/>
        <end position="288"/>
    </location>
</feature>
<keyword evidence="4" id="KW-1185">Reference proteome</keyword>
<evidence type="ECO:0000256" key="1">
    <source>
        <dbReference type="RuleBase" id="RU003682"/>
    </source>
</evidence>
<keyword evidence="1" id="KW-0479">Metal-binding</keyword>
<dbReference type="InterPro" id="IPR050231">
    <property type="entry name" value="Iron_ascorbate_oxido_reductase"/>
</dbReference>
<proteinExistence type="inferred from homology"/>
<reference evidence="3 4" key="1">
    <citation type="submission" date="2016-03" db="EMBL/GenBank/DDBJ databases">
        <title>How can Kluyveromyces marxianus grow so fast - potential evolutionary course in Saccharomyces Complex revealed by comparative genomics.</title>
        <authorList>
            <person name="Mo W."/>
            <person name="Lu W."/>
            <person name="Yang X."/>
            <person name="Qi J."/>
            <person name="Lv H."/>
        </authorList>
    </citation>
    <scope>NUCLEOTIDE SEQUENCE [LARGE SCALE GENOMIC DNA]</scope>
    <source>
        <strain evidence="3 4">FIM1</strain>
    </source>
</reference>
<dbReference type="InterPro" id="IPR027443">
    <property type="entry name" value="IPNS-like_sf"/>
</dbReference>
<gene>
    <name evidence="3" type="primary">ACO</name>
    <name evidence="3" type="ORF">FIM1_2</name>
</gene>
<dbReference type="Proteomes" id="UP000422736">
    <property type="component" value="Chromosome 1"/>
</dbReference>
<dbReference type="PROSITE" id="PS51471">
    <property type="entry name" value="FE2OG_OXY"/>
    <property type="match status" value="1"/>
</dbReference>
<evidence type="ECO:0000313" key="4">
    <source>
        <dbReference type="Proteomes" id="UP000422736"/>
    </source>
</evidence>
<keyword evidence="1" id="KW-0408">Iron</keyword>
<dbReference type="InterPro" id="IPR044861">
    <property type="entry name" value="IPNS-like_FE2OG_OXY"/>
</dbReference>
<dbReference type="SUPFAM" id="SSF51197">
    <property type="entry name" value="Clavaminate synthase-like"/>
    <property type="match status" value="1"/>
</dbReference>
<evidence type="ECO:0000259" key="2">
    <source>
        <dbReference type="PROSITE" id="PS51471"/>
    </source>
</evidence>
<sequence>MSFRTLPVIDFKQAFHKESKSRFLQELRYALIEVGFFILVNFDQYGPSEQDFIDIEKQSAEFFALPTELKEDIAMVNSPHFLGYTAVGNEITGGIVDQREQIDLATELPAPSKELPIFNQLEGPNQWPSKEALPEFRKVVTNYIQKMTELSNYMKDLVEEAIGLPKHELDSFFKENQQYKMKLVSYPEIPEDYEHNNNEELSQGVGAHRDNTFMTFIYQCIEVDGSLQVENFEGQWIPVNKIPNSLVVNVGQLLESITNGVCKATIHRVVSPKKGSGRRLSIPFFQNVHTNAYQRTLANFPSEVIQLRDKRDKLITKWGINVGFQFEPELSKYPAGVSVFKNRIKSHQDVAARWYPQILQDVLTEYESTKN</sequence>